<dbReference type="EMBL" id="NTME01000031">
    <property type="protein sequence ID" value="PBJ93312.1"/>
    <property type="molecule type" value="Genomic_DNA"/>
</dbReference>
<dbReference type="InterPro" id="IPR010982">
    <property type="entry name" value="Lambda_DNA-bd_dom_sf"/>
</dbReference>
<evidence type="ECO:0000313" key="4">
    <source>
        <dbReference type="Proteomes" id="UP000218102"/>
    </source>
</evidence>
<accession>A0A2A3M0B2</accession>
<dbReference type="CDD" id="cd00093">
    <property type="entry name" value="HTH_XRE"/>
    <property type="match status" value="1"/>
</dbReference>
<dbReference type="Pfam" id="PF01381">
    <property type="entry name" value="HTH_3"/>
    <property type="match status" value="1"/>
</dbReference>
<evidence type="ECO:0000256" key="1">
    <source>
        <dbReference type="SAM" id="MobiDB-lite"/>
    </source>
</evidence>
<dbReference type="SMART" id="SM00530">
    <property type="entry name" value="HTH_XRE"/>
    <property type="match status" value="1"/>
</dbReference>
<dbReference type="GO" id="GO:0003677">
    <property type="term" value="F:DNA binding"/>
    <property type="evidence" value="ECO:0007669"/>
    <property type="project" value="InterPro"/>
</dbReference>
<evidence type="ECO:0000313" key="3">
    <source>
        <dbReference type="EMBL" id="PBJ93312.1"/>
    </source>
</evidence>
<dbReference type="Gene3D" id="1.10.260.40">
    <property type="entry name" value="lambda repressor-like DNA-binding domains"/>
    <property type="match status" value="1"/>
</dbReference>
<organism evidence="3 4">
    <name type="scientific">Pseudomonas plecoglossicida</name>
    <dbReference type="NCBI Taxonomy" id="70775"/>
    <lineage>
        <taxon>Bacteria</taxon>
        <taxon>Pseudomonadati</taxon>
        <taxon>Pseudomonadota</taxon>
        <taxon>Gammaproteobacteria</taxon>
        <taxon>Pseudomonadales</taxon>
        <taxon>Pseudomonadaceae</taxon>
        <taxon>Pseudomonas</taxon>
    </lineage>
</organism>
<protein>
    <submittedName>
        <fullName evidence="3">XRE family transcriptional regulator</fullName>
    </submittedName>
</protein>
<feature type="domain" description="HTH cro/C1-type" evidence="2">
    <location>
        <begin position="11"/>
        <end position="62"/>
    </location>
</feature>
<feature type="compositionally biased region" description="Polar residues" evidence="1">
    <location>
        <begin position="117"/>
        <end position="131"/>
    </location>
</feature>
<sequence length="131" mass="14275">MTLKTSFATVLKAIRIKRNISQRDFGDASRTYLSKLEDAKSSITLDKLDLVSQRLGMSPLTLLALTLSAETESPVVDLITQLRAEVEGLERNGGLPGLEKAMQGISTRVPRKPQFPHASSGQQAEFSFAVS</sequence>
<dbReference type="RefSeq" id="WP_023663219.1">
    <property type="nucleotide sequence ID" value="NZ_CP010359.1"/>
</dbReference>
<dbReference type="PROSITE" id="PS50943">
    <property type="entry name" value="HTH_CROC1"/>
    <property type="match status" value="1"/>
</dbReference>
<proteinExistence type="predicted"/>
<dbReference type="SUPFAM" id="SSF47413">
    <property type="entry name" value="lambda repressor-like DNA-binding domains"/>
    <property type="match status" value="1"/>
</dbReference>
<comment type="caution">
    <text evidence="3">The sequence shown here is derived from an EMBL/GenBank/DDBJ whole genome shotgun (WGS) entry which is preliminary data.</text>
</comment>
<feature type="region of interest" description="Disordered" evidence="1">
    <location>
        <begin position="109"/>
        <end position="131"/>
    </location>
</feature>
<dbReference type="InterPro" id="IPR001387">
    <property type="entry name" value="Cro/C1-type_HTH"/>
</dbReference>
<reference evidence="3 4" key="1">
    <citation type="submission" date="2017-09" db="EMBL/GenBank/DDBJ databases">
        <authorList>
            <person name="Ehlers B."/>
            <person name="Leendertz F.H."/>
        </authorList>
    </citation>
    <scope>NUCLEOTIDE SEQUENCE [LARGE SCALE GENOMIC DNA]</scope>
    <source>
        <strain evidence="3 4">DJ-1</strain>
    </source>
</reference>
<name>A0A2A3M0B2_PSEDL</name>
<dbReference type="Proteomes" id="UP000218102">
    <property type="component" value="Unassembled WGS sequence"/>
</dbReference>
<dbReference type="AlphaFoldDB" id="A0A2A3M0B2"/>
<gene>
    <name evidence="3" type="ORF">CMV24_22765</name>
</gene>
<evidence type="ECO:0000259" key="2">
    <source>
        <dbReference type="PROSITE" id="PS50943"/>
    </source>
</evidence>